<keyword evidence="23" id="KW-1185">Reference proteome</keyword>
<name>A0A6J2UEH5_DROLE</name>
<evidence type="ECO:0000313" key="23">
    <source>
        <dbReference type="Proteomes" id="UP000504634"/>
    </source>
</evidence>
<dbReference type="PANTHER" id="PTHR24416:SF489">
    <property type="entry name" value="PROTEIN KINASE DOMAIN-CONTAINING PROTEIN"/>
    <property type="match status" value="1"/>
</dbReference>
<dbReference type="GO" id="GO:0004714">
    <property type="term" value="F:transmembrane receptor protein tyrosine kinase activity"/>
    <property type="evidence" value="ECO:0007669"/>
    <property type="project" value="UniProtKB-EC"/>
</dbReference>
<evidence type="ECO:0000256" key="18">
    <source>
        <dbReference type="ARBA" id="ARBA00051243"/>
    </source>
</evidence>
<evidence type="ECO:0000256" key="12">
    <source>
        <dbReference type="ARBA" id="ARBA00023136"/>
    </source>
</evidence>
<keyword evidence="12 21" id="KW-0472">Membrane</keyword>
<keyword evidence="5 21" id="KW-0812">Transmembrane</keyword>
<dbReference type="InterPro" id="IPR028082">
    <property type="entry name" value="Peripla_BP_I"/>
</dbReference>
<evidence type="ECO:0000313" key="25">
    <source>
        <dbReference type="RefSeq" id="XP_030386764.1"/>
    </source>
</evidence>
<evidence type="ECO:0000256" key="3">
    <source>
        <dbReference type="ARBA" id="ARBA00022553"/>
    </source>
</evidence>
<evidence type="ECO:0000256" key="14">
    <source>
        <dbReference type="ARBA" id="ARBA00023157"/>
    </source>
</evidence>
<dbReference type="Proteomes" id="UP000504634">
    <property type="component" value="Unplaced"/>
</dbReference>
<dbReference type="GO" id="GO:0043235">
    <property type="term" value="C:receptor complex"/>
    <property type="evidence" value="ECO:0007669"/>
    <property type="project" value="TreeGrafter"/>
</dbReference>
<evidence type="ECO:0000256" key="20">
    <source>
        <dbReference type="PROSITE-ProRule" id="PRU10141"/>
    </source>
</evidence>
<accession>A0A6J2UEH5</accession>
<dbReference type="PROSITE" id="PS00107">
    <property type="entry name" value="PROTEIN_KINASE_ATP"/>
    <property type="match status" value="1"/>
</dbReference>
<protein>
    <recommendedName>
        <fullName evidence="2">receptor protein-tyrosine kinase</fullName>
        <ecNumber evidence="2">2.7.10.1</ecNumber>
    </recommendedName>
</protein>
<dbReference type="RefSeq" id="XP_030386764.1">
    <property type="nucleotide sequence ID" value="XM_030530904.1"/>
</dbReference>
<feature type="binding site" evidence="20">
    <location>
        <position position="927"/>
    </location>
    <ligand>
        <name>ATP</name>
        <dbReference type="ChEBI" id="CHEBI:30616"/>
    </ligand>
</feature>
<proteinExistence type="predicted"/>
<dbReference type="InterPro" id="IPR000719">
    <property type="entry name" value="Prot_kinase_dom"/>
</dbReference>
<evidence type="ECO:0000259" key="22">
    <source>
        <dbReference type="PROSITE" id="PS50011"/>
    </source>
</evidence>
<dbReference type="Pfam" id="PF07714">
    <property type="entry name" value="PK_Tyr_Ser-Thr"/>
    <property type="match status" value="1"/>
</dbReference>
<dbReference type="GeneID" id="115633451"/>
<evidence type="ECO:0000313" key="26">
    <source>
        <dbReference type="RefSeq" id="XP_030386765.1"/>
    </source>
</evidence>
<evidence type="ECO:0000256" key="17">
    <source>
        <dbReference type="ARBA" id="ARBA00023319"/>
    </source>
</evidence>
<dbReference type="Gene3D" id="1.10.510.10">
    <property type="entry name" value="Transferase(Phosphotransferase) domain 1"/>
    <property type="match status" value="1"/>
</dbReference>
<dbReference type="InterPro" id="IPR050122">
    <property type="entry name" value="RTK"/>
</dbReference>
<dbReference type="OrthoDB" id="73209at2759"/>
<evidence type="ECO:0000256" key="5">
    <source>
        <dbReference type="ARBA" id="ARBA00022692"/>
    </source>
</evidence>
<evidence type="ECO:0000256" key="6">
    <source>
        <dbReference type="ARBA" id="ARBA00022729"/>
    </source>
</evidence>
<dbReference type="InterPro" id="IPR017441">
    <property type="entry name" value="Protein_kinase_ATP_BS"/>
</dbReference>
<dbReference type="PRINTS" id="PR00109">
    <property type="entry name" value="TYRKINASE"/>
</dbReference>
<keyword evidence="4" id="KW-0808">Transferase</keyword>
<evidence type="ECO:0000256" key="2">
    <source>
        <dbReference type="ARBA" id="ARBA00011902"/>
    </source>
</evidence>
<dbReference type="InterPro" id="IPR011009">
    <property type="entry name" value="Kinase-like_dom_sf"/>
</dbReference>
<dbReference type="InterPro" id="IPR001828">
    <property type="entry name" value="ANF_lig-bd_rcpt"/>
</dbReference>
<evidence type="ECO:0000256" key="1">
    <source>
        <dbReference type="ARBA" id="ARBA00004167"/>
    </source>
</evidence>
<dbReference type="SMART" id="SM00219">
    <property type="entry name" value="TyrKc"/>
    <property type="match status" value="1"/>
</dbReference>
<dbReference type="CDD" id="cd00192">
    <property type="entry name" value="PTKc"/>
    <property type="match status" value="1"/>
</dbReference>
<evidence type="ECO:0000256" key="21">
    <source>
        <dbReference type="SAM" id="Phobius"/>
    </source>
</evidence>
<dbReference type="Pfam" id="PF01094">
    <property type="entry name" value="ANF_receptor"/>
    <property type="match status" value="1"/>
</dbReference>
<evidence type="ECO:0000256" key="19">
    <source>
        <dbReference type="ARBA" id="ARBA00056965"/>
    </source>
</evidence>
<dbReference type="RefSeq" id="XP_030386765.1">
    <property type="nucleotide sequence ID" value="XM_030530905.1"/>
</dbReference>
<feature type="transmembrane region" description="Helical" evidence="21">
    <location>
        <begin position="7"/>
        <end position="32"/>
    </location>
</feature>
<feature type="transmembrane region" description="Helical" evidence="21">
    <location>
        <begin position="830"/>
        <end position="852"/>
    </location>
</feature>
<dbReference type="GO" id="GO:0007169">
    <property type="term" value="P:cell surface receptor protein tyrosine kinase signaling pathway"/>
    <property type="evidence" value="ECO:0007669"/>
    <property type="project" value="TreeGrafter"/>
</dbReference>
<evidence type="ECO:0000256" key="7">
    <source>
        <dbReference type="ARBA" id="ARBA00022737"/>
    </source>
</evidence>
<keyword evidence="8 20" id="KW-0547">Nucleotide-binding</keyword>
<dbReference type="CDD" id="cd06366">
    <property type="entry name" value="PBP1_GABAb_receptor"/>
    <property type="match status" value="1"/>
</dbReference>
<dbReference type="InterPro" id="IPR020635">
    <property type="entry name" value="Tyr_kinase_cat_dom"/>
</dbReference>
<dbReference type="GO" id="GO:0005886">
    <property type="term" value="C:plasma membrane"/>
    <property type="evidence" value="ECO:0007669"/>
    <property type="project" value="TreeGrafter"/>
</dbReference>
<dbReference type="RefSeq" id="XP_030386763.1">
    <property type="nucleotide sequence ID" value="XM_030530903.1"/>
</dbReference>
<organism evidence="23 25">
    <name type="scientific">Drosophila lebanonensis</name>
    <name type="common">Fruit fly</name>
    <name type="synonym">Scaptodrosophila lebanonensis</name>
    <dbReference type="NCBI Taxonomy" id="7225"/>
    <lineage>
        <taxon>Eukaryota</taxon>
        <taxon>Metazoa</taxon>
        <taxon>Ecdysozoa</taxon>
        <taxon>Arthropoda</taxon>
        <taxon>Hexapoda</taxon>
        <taxon>Insecta</taxon>
        <taxon>Pterygota</taxon>
        <taxon>Neoptera</taxon>
        <taxon>Endopterygota</taxon>
        <taxon>Diptera</taxon>
        <taxon>Brachycera</taxon>
        <taxon>Muscomorpha</taxon>
        <taxon>Ephydroidea</taxon>
        <taxon>Drosophilidae</taxon>
        <taxon>Scaptodrosophila</taxon>
    </lineage>
</organism>
<evidence type="ECO:0000256" key="9">
    <source>
        <dbReference type="ARBA" id="ARBA00022777"/>
    </source>
</evidence>
<dbReference type="SUPFAM" id="SSF56112">
    <property type="entry name" value="Protein kinase-like (PK-like)"/>
    <property type="match status" value="1"/>
</dbReference>
<evidence type="ECO:0000256" key="4">
    <source>
        <dbReference type="ARBA" id="ARBA00022679"/>
    </source>
</evidence>
<keyword evidence="14" id="KW-1015">Disulfide bond</keyword>
<comment type="catalytic activity">
    <reaction evidence="18">
        <text>L-tyrosyl-[protein] + ATP = O-phospho-L-tyrosyl-[protein] + ADP + H(+)</text>
        <dbReference type="Rhea" id="RHEA:10596"/>
        <dbReference type="Rhea" id="RHEA-COMP:10136"/>
        <dbReference type="Rhea" id="RHEA-COMP:20101"/>
        <dbReference type="ChEBI" id="CHEBI:15378"/>
        <dbReference type="ChEBI" id="CHEBI:30616"/>
        <dbReference type="ChEBI" id="CHEBI:46858"/>
        <dbReference type="ChEBI" id="CHEBI:61978"/>
        <dbReference type="ChEBI" id="CHEBI:456216"/>
        <dbReference type="EC" id="2.7.10.1"/>
    </reaction>
</comment>
<dbReference type="FunFam" id="3.30.200.20:FF:000593">
    <property type="entry name" value="Predicted protein"/>
    <property type="match status" value="1"/>
</dbReference>
<keyword evidence="6" id="KW-0732">Signal</keyword>
<dbReference type="SUPFAM" id="SSF53822">
    <property type="entry name" value="Periplasmic binding protein-like I"/>
    <property type="match status" value="1"/>
</dbReference>
<dbReference type="InterPro" id="IPR001245">
    <property type="entry name" value="Ser-Thr/Tyr_kinase_cat_dom"/>
</dbReference>
<keyword evidence="13" id="KW-0829">Tyrosine-protein kinase</keyword>
<feature type="domain" description="Protein kinase" evidence="22">
    <location>
        <begin position="895"/>
        <end position="1167"/>
    </location>
</feature>
<reference evidence="24 25" key="1">
    <citation type="submission" date="2025-04" db="UniProtKB">
        <authorList>
            <consortium name="RefSeq"/>
        </authorList>
    </citation>
    <scope>IDENTIFICATION</scope>
    <source>
        <strain evidence="24 25">11010-0011.00</strain>
        <tissue evidence="24 25">Whole body</tissue>
    </source>
</reference>
<keyword evidence="17" id="KW-0393">Immunoglobulin domain</keyword>
<gene>
    <name evidence="24 25 26" type="primary">LOC115633451</name>
</gene>
<dbReference type="Gene3D" id="3.40.50.2300">
    <property type="match status" value="2"/>
</dbReference>
<keyword evidence="3" id="KW-0597">Phosphoprotein</keyword>
<evidence type="ECO:0000256" key="16">
    <source>
        <dbReference type="ARBA" id="ARBA00023180"/>
    </source>
</evidence>
<keyword evidence="10 20" id="KW-0067">ATP-binding</keyword>
<dbReference type="FunFam" id="1.10.510.10:FF:001227">
    <property type="entry name" value="Tyrosine-protein kinase receptor"/>
    <property type="match status" value="1"/>
</dbReference>
<sequence>MDTRRTLFIFTVPDFKVSIVFAKTLFIVLLMVSQVELSFRCFSDVSIRKPIIGEVGIGLQVTKRASHQVMSRIFSIFLVEILNYRDVKIIPIEYKNASDPQNAWYTLDFVRRHNRFPNISMINLEVWMPYSAYKLPPENISDAGASLTPGRFGWFVPTAQIALGPKSVFSLHYEVFRNISNIYYNLYVIEDSIINDIFKDESVEKFESTKCVKQRCVTIIGEFRQESMFVENYLIESGSFVNVLWMGHKFRETVSKLNQLYKTMYSDGSKRFIILHWTPSDIIDAGIKYMQITLPRCEDFVSLERFNCKYELTSILKYHVSSLQNDKRLIYALRNFFISDEDLLNIMSDLNTQREKFSTVEDAYDRVACNWLRGNNQTYSNWINKDPITLWIGGIFPFNTSNEAYKNINRAVSNAVSAINKNRNVLSGYNLKVMENNEQCMSDVVMKAFIHYFNLPNMLGVLGPACSETVEPIAGISKHMNMMVLSYSAEGASFVDRANYPYFFRTIGSNMHYVNAYLSIMKKLMWQRVAAITEGDQKYSEYISHMEKKLKIEKLKLIIHRKLRIDVTPMDVKEYLLEIKESHVKIIIADIHRKTAAITFCEAKKLGMIQKDEYVWFLPSWLSKDPYMWQVLVNNSCTSDEFIEALDGHFSIMHTPFGNPEAIMQEGKTIRDWLELYNITHVASSNYIGFAYDAVWTYAFAAQKLLEWDKDAFFRLRSTDVVKKLADLIWETDFYGVSGKVKFGRGGSRINIGIDILQWRNMDYNIVGKFSLTGEGYGENISKNVRSGQLLFNLSKVHWLKDRVPQDGRYDCRFSFLAQTLKTDCDTTTMLFSIIMCMISVIFISVISFIFLKQRYDRKLKRSAKIMKTFGIDLSAPSQYNSNSLDKWEIPKDNVVVNRRLGEGAFGTVYGGEARLGSGNWTAVAVKTLKAGASTEDRVDFLSEAEAMKRFNHKNIIQLLAVCLQSEPIYSIMEFMLYGDLKTFLLARRNMVNDKVSDDSDISSRRLTMYALDVARGLAYLADQKYVHRDLACRNCLVNAQRVVKIGDFGMARPTFETDYYRFNRKGMLPVRWMAPEALALGRFTPASDIWSFGVVLFEIISFGSYPYQGLTNSQVLEFVKKGNTLEIPIGIKPPLVGLINACWSQEASKRPTALEVIDFILNYPRLLTPSLDFPGAAVEFPEKDVDQLQLLPQLQINSPLNSATTLGIQKHTLFCDQHSSELSTKSESCPTASHQSSPCTCSPIAPDGYSIMCPLLINQTCDSSGS</sequence>
<evidence type="ECO:0000256" key="8">
    <source>
        <dbReference type="ARBA" id="ARBA00022741"/>
    </source>
</evidence>
<dbReference type="InterPro" id="IPR008266">
    <property type="entry name" value="Tyr_kinase_AS"/>
</dbReference>
<keyword evidence="16" id="KW-0325">Glycoprotein</keyword>
<keyword evidence="15" id="KW-0675">Receptor</keyword>
<dbReference type="PROSITE" id="PS50011">
    <property type="entry name" value="PROTEIN_KINASE_DOM"/>
    <property type="match status" value="1"/>
</dbReference>
<comment type="subcellular location">
    <subcellularLocation>
        <location evidence="1">Membrane</location>
        <topology evidence="1">Single-pass membrane protein</topology>
    </subcellularLocation>
</comment>
<keyword evidence="9" id="KW-0418">Kinase</keyword>
<dbReference type="PROSITE" id="PS00109">
    <property type="entry name" value="PROTEIN_KINASE_TYR"/>
    <property type="match status" value="1"/>
</dbReference>
<dbReference type="EC" id="2.7.10.1" evidence="2"/>
<keyword evidence="7" id="KW-0677">Repeat</keyword>
<dbReference type="Gene3D" id="3.30.200.20">
    <property type="entry name" value="Phosphorylase Kinase, domain 1"/>
    <property type="match status" value="1"/>
</dbReference>
<evidence type="ECO:0000313" key="24">
    <source>
        <dbReference type="RefSeq" id="XP_030386763.1"/>
    </source>
</evidence>
<evidence type="ECO:0000256" key="11">
    <source>
        <dbReference type="ARBA" id="ARBA00022989"/>
    </source>
</evidence>
<keyword evidence="11 21" id="KW-1133">Transmembrane helix</keyword>
<comment type="function">
    <text evidence="19">Receptor for basic fibroblast growth factor.</text>
</comment>
<evidence type="ECO:0000256" key="13">
    <source>
        <dbReference type="ARBA" id="ARBA00023137"/>
    </source>
</evidence>
<dbReference type="GO" id="GO:0005524">
    <property type="term" value="F:ATP binding"/>
    <property type="evidence" value="ECO:0007669"/>
    <property type="project" value="UniProtKB-UniRule"/>
</dbReference>
<evidence type="ECO:0000256" key="15">
    <source>
        <dbReference type="ARBA" id="ARBA00023170"/>
    </source>
</evidence>
<evidence type="ECO:0000256" key="10">
    <source>
        <dbReference type="ARBA" id="ARBA00022840"/>
    </source>
</evidence>
<dbReference type="PANTHER" id="PTHR24416">
    <property type="entry name" value="TYROSINE-PROTEIN KINASE RECEPTOR"/>
    <property type="match status" value="1"/>
</dbReference>
<dbReference type="AlphaFoldDB" id="A0A6J2UEH5"/>